<proteinExistence type="predicted"/>
<comment type="caution">
    <text evidence="5">The sequence shown here is derived from an EMBL/GenBank/DDBJ whole genome shotgun (WGS) entry which is preliminary data.</text>
</comment>
<name>A0ABS1R6X2_9SPHI</name>
<dbReference type="Pfam" id="PF12833">
    <property type="entry name" value="HTH_18"/>
    <property type="match status" value="1"/>
</dbReference>
<evidence type="ECO:0000256" key="2">
    <source>
        <dbReference type="ARBA" id="ARBA00023125"/>
    </source>
</evidence>
<evidence type="ECO:0000256" key="1">
    <source>
        <dbReference type="ARBA" id="ARBA00023015"/>
    </source>
</evidence>
<keyword evidence="1" id="KW-0805">Transcription regulation</keyword>
<organism evidence="5 6">
    <name type="scientific">Sphingobacterium faecale</name>
    <dbReference type="NCBI Taxonomy" id="2803775"/>
    <lineage>
        <taxon>Bacteria</taxon>
        <taxon>Pseudomonadati</taxon>
        <taxon>Bacteroidota</taxon>
        <taxon>Sphingobacteriia</taxon>
        <taxon>Sphingobacteriales</taxon>
        <taxon>Sphingobacteriaceae</taxon>
        <taxon>Sphingobacterium</taxon>
    </lineage>
</organism>
<dbReference type="SMART" id="SM00342">
    <property type="entry name" value="HTH_ARAC"/>
    <property type="match status" value="1"/>
</dbReference>
<dbReference type="PANTHER" id="PTHR43280">
    <property type="entry name" value="ARAC-FAMILY TRANSCRIPTIONAL REGULATOR"/>
    <property type="match status" value="1"/>
</dbReference>
<evidence type="ECO:0000313" key="6">
    <source>
        <dbReference type="Proteomes" id="UP000625283"/>
    </source>
</evidence>
<reference evidence="5 6" key="1">
    <citation type="submission" date="2021-01" db="EMBL/GenBank/DDBJ databases">
        <title>C459-1 draft genome sequence.</title>
        <authorList>
            <person name="Zhang X.-F."/>
        </authorList>
    </citation>
    <scope>NUCLEOTIDE SEQUENCE [LARGE SCALE GENOMIC DNA]</scope>
    <source>
        <strain evidence="6">C459-1</strain>
    </source>
</reference>
<dbReference type="RefSeq" id="WP_202104098.1">
    <property type="nucleotide sequence ID" value="NZ_JAERTY010000009.1"/>
</dbReference>
<keyword evidence="3" id="KW-0804">Transcription</keyword>
<evidence type="ECO:0000313" key="5">
    <source>
        <dbReference type="EMBL" id="MBL1410403.1"/>
    </source>
</evidence>
<dbReference type="InterPro" id="IPR009057">
    <property type="entry name" value="Homeodomain-like_sf"/>
</dbReference>
<evidence type="ECO:0000259" key="4">
    <source>
        <dbReference type="PROSITE" id="PS01124"/>
    </source>
</evidence>
<dbReference type="EMBL" id="JAERTY010000009">
    <property type="protein sequence ID" value="MBL1410403.1"/>
    <property type="molecule type" value="Genomic_DNA"/>
</dbReference>
<evidence type="ECO:0000256" key="3">
    <source>
        <dbReference type="ARBA" id="ARBA00023163"/>
    </source>
</evidence>
<gene>
    <name evidence="5" type="ORF">JKG61_16725</name>
</gene>
<keyword evidence="2" id="KW-0238">DNA-binding</keyword>
<keyword evidence="6" id="KW-1185">Reference proteome</keyword>
<sequence length="250" mass="29507">MYSLQAHAAIQLLDPKEPAPYSLYQKRARYFYLPARHYTLQLPAGRTQLFGFFFRAKLFRNNSERPFRFLHELLQAKREGSTKSLASVDFSVCSRTEQHIRKLMENARMGDFDSEDFVHRQFMDMIKLSRTKVYDEYERTSDPEELIKRFRQRIAERVDQDGASFLLKDIASQLNTSFEHLCRLHKDIHQKTPLTYRDELLADRIKLLLAAPGTLAEISETCRFSDSNSLTKFFKKQTGTTPFQYRENLR</sequence>
<dbReference type="SUPFAM" id="SSF46689">
    <property type="entry name" value="Homeodomain-like"/>
    <property type="match status" value="1"/>
</dbReference>
<dbReference type="PROSITE" id="PS01124">
    <property type="entry name" value="HTH_ARAC_FAMILY_2"/>
    <property type="match status" value="1"/>
</dbReference>
<protein>
    <submittedName>
        <fullName evidence="5">Helix-turn-helix domain-containing protein</fullName>
    </submittedName>
</protein>
<feature type="domain" description="HTH araC/xylS-type" evidence="4">
    <location>
        <begin position="148"/>
        <end position="248"/>
    </location>
</feature>
<dbReference type="Gene3D" id="1.10.10.60">
    <property type="entry name" value="Homeodomain-like"/>
    <property type="match status" value="1"/>
</dbReference>
<dbReference type="Proteomes" id="UP000625283">
    <property type="component" value="Unassembled WGS sequence"/>
</dbReference>
<accession>A0ABS1R6X2</accession>
<dbReference type="InterPro" id="IPR018060">
    <property type="entry name" value="HTH_AraC"/>
</dbReference>
<dbReference type="PANTHER" id="PTHR43280:SF28">
    <property type="entry name" value="HTH-TYPE TRANSCRIPTIONAL ACTIVATOR RHAS"/>
    <property type="match status" value="1"/>
</dbReference>